<name>A0ABD6G7S4_AGRVI</name>
<sequence length="126" mass="14478">MTDYRQVARHHYRVGELHKQPQFLLAVPLVYFFDRSNFDVRLSMRGVDMIGAIGRFIAGGMSTILGIAITLTFIIGGLYWLWMAFHFGSFLMFALGLFPMTAFLCAPLGMWCLIFGIPHWMFAWFA</sequence>
<evidence type="ECO:0000256" key="1">
    <source>
        <dbReference type="SAM" id="Phobius"/>
    </source>
</evidence>
<keyword evidence="1" id="KW-0472">Membrane</keyword>
<evidence type="ECO:0000313" key="2">
    <source>
        <dbReference type="EMBL" id="MUP04474.1"/>
    </source>
</evidence>
<feature type="transmembrane region" description="Helical" evidence="1">
    <location>
        <begin position="52"/>
        <end position="74"/>
    </location>
</feature>
<dbReference type="EMBL" id="MBEV02000003">
    <property type="protein sequence ID" value="MUP04474.1"/>
    <property type="molecule type" value="Genomic_DNA"/>
</dbReference>
<dbReference type="Proteomes" id="UP000175993">
    <property type="component" value="Unassembled WGS sequence"/>
</dbReference>
<protein>
    <submittedName>
        <fullName evidence="2">Uncharacterized protein</fullName>
    </submittedName>
</protein>
<reference evidence="2 3" key="1">
    <citation type="submission" date="2019-11" db="EMBL/GenBank/DDBJ databases">
        <title>Whole-genome sequencing of Allorhizobium vitis.</title>
        <authorList>
            <person name="Gan H.M."/>
            <person name="Savka M.A."/>
        </authorList>
    </citation>
    <scope>NUCLEOTIDE SEQUENCE [LARGE SCALE GENOMIC DNA]</scope>
    <source>
        <strain evidence="2 3">AB4</strain>
    </source>
</reference>
<keyword evidence="1" id="KW-0812">Transmembrane</keyword>
<keyword evidence="1" id="KW-1133">Transmembrane helix</keyword>
<feature type="transmembrane region" description="Helical" evidence="1">
    <location>
        <begin position="80"/>
        <end position="98"/>
    </location>
</feature>
<proteinExistence type="predicted"/>
<dbReference type="AlphaFoldDB" id="A0ABD6G7S4"/>
<dbReference type="RefSeq" id="WP_139190297.1">
    <property type="nucleotide sequence ID" value="NZ_CP118259.1"/>
</dbReference>
<accession>A0ABD6G7S4</accession>
<evidence type="ECO:0000313" key="3">
    <source>
        <dbReference type="Proteomes" id="UP000175993"/>
    </source>
</evidence>
<organism evidence="2 3">
    <name type="scientific">Agrobacterium vitis</name>
    <name type="common">Rhizobium vitis</name>
    <dbReference type="NCBI Taxonomy" id="373"/>
    <lineage>
        <taxon>Bacteria</taxon>
        <taxon>Pseudomonadati</taxon>
        <taxon>Pseudomonadota</taxon>
        <taxon>Alphaproteobacteria</taxon>
        <taxon>Hyphomicrobiales</taxon>
        <taxon>Rhizobiaceae</taxon>
        <taxon>Rhizobium/Agrobacterium group</taxon>
        <taxon>Agrobacterium</taxon>
    </lineage>
</organism>
<comment type="caution">
    <text evidence="2">The sequence shown here is derived from an EMBL/GenBank/DDBJ whole genome shotgun (WGS) entry which is preliminary data.</text>
</comment>
<feature type="transmembrane region" description="Helical" evidence="1">
    <location>
        <begin position="105"/>
        <end position="125"/>
    </location>
</feature>
<gene>
    <name evidence="2" type="ORF">BBI04_006540</name>
</gene>